<evidence type="ECO:0000313" key="2">
    <source>
        <dbReference type="Proteomes" id="UP000616151"/>
    </source>
</evidence>
<gene>
    <name evidence="1" type="ORF">JHL16_29760</name>
</gene>
<comment type="caution">
    <text evidence="1">The sequence shown here is derived from an EMBL/GenBank/DDBJ whole genome shotgun (WGS) entry which is preliminary data.</text>
</comment>
<sequence>MSQPDHHRLAIAALEQARPQHSQLFQAPWQARIFALIVEAVKEGHFPWTDFQARLVAALARNEDADGCETDEYIERHYFDAWLIAAEETLQALGLIAAGEVERQIETVRAEVDRIRSIQQPLEPFPF</sequence>
<evidence type="ECO:0000313" key="1">
    <source>
        <dbReference type="EMBL" id="MBK1870588.1"/>
    </source>
</evidence>
<dbReference type="Proteomes" id="UP000616151">
    <property type="component" value="Unassembled WGS sequence"/>
</dbReference>
<dbReference type="EMBL" id="JAENHL010000008">
    <property type="protein sequence ID" value="MBK1870588.1"/>
    <property type="molecule type" value="Genomic_DNA"/>
</dbReference>
<protein>
    <submittedName>
        <fullName evidence="1">Nitrile hydratase accessory protein</fullName>
    </submittedName>
</protein>
<reference evidence="1" key="1">
    <citation type="submission" date="2021-01" db="EMBL/GenBank/DDBJ databases">
        <authorList>
            <person name="Sun Q."/>
        </authorList>
    </citation>
    <scope>NUCLEOTIDE SEQUENCE</scope>
    <source>
        <strain evidence="1">YIM B02566</strain>
    </source>
</reference>
<organism evidence="1 2">
    <name type="scientific">Taklimakanibacter albus</name>
    <dbReference type="NCBI Taxonomy" id="2800327"/>
    <lineage>
        <taxon>Bacteria</taxon>
        <taxon>Pseudomonadati</taxon>
        <taxon>Pseudomonadota</taxon>
        <taxon>Alphaproteobacteria</taxon>
        <taxon>Hyphomicrobiales</taxon>
        <taxon>Aestuariivirgaceae</taxon>
        <taxon>Taklimakanibacter</taxon>
    </lineage>
</organism>
<accession>A0ACC5RDA0</accession>
<proteinExistence type="predicted"/>
<keyword evidence="2" id="KW-1185">Reference proteome</keyword>
<name>A0ACC5RDA0_9HYPH</name>